<protein>
    <recommendedName>
        <fullName evidence="4">Mariner Mos1 transposase</fullName>
    </recommendedName>
</protein>
<evidence type="ECO:0000313" key="3">
    <source>
        <dbReference type="Proteomes" id="UP000299102"/>
    </source>
</evidence>
<feature type="compositionally biased region" description="Basic and acidic residues" evidence="1">
    <location>
        <begin position="105"/>
        <end position="116"/>
    </location>
</feature>
<proteinExistence type="predicted"/>
<feature type="region of interest" description="Disordered" evidence="1">
    <location>
        <begin position="83"/>
        <end position="116"/>
    </location>
</feature>
<keyword evidence="3" id="KW-1185">Reference proteome</keyword>
<evidence type="ECO:0000256" key="1">
    <source>
        <dbReference type="SAM" id="MobiDB-lite"/>
    </source>
</evidence>
<dbReference type="Proteomes" id="UP000299102">
    <property type="component" value="Unassembled WGS sequence"/>
</dbReference>
<comment type="caution">
    <text evidence="2">The sequence shown here is derived from an EMBL/GenBank/DDBJ whole genome shotgun (WGS) entry which is preliminary data.</text>
</comment>
<dbReference type="OrthoDB" id="10017160at2759"/>
<dbReference type="EMBL" id="BGZK01001871">
    <property type="protein sequence ID" value="GBP87611.1"/>
    <property type="molecule type" value="Genomic_DNA"/>
</dbReference>
<evidence type="ECO:0000313" key="2">
    <source>
        <dbReference type="EMBL" id="GBP87611.1"/>
    </source>
</evidence>
<dbReference type="InterPro" id="IPR036397">
    <property type="entry name" value="RNaseH_sf"/>
</dbReference>
<name>A0A4C1ZFK4_EUMVA</name>
<sequence length="116" mass="12888">MNLVKHALLLHDNASLDAAQIERMPLRLRIMDHQRYSPNLVPSDCFLSSNLKKDLQGYRYVDDEGDGSVEPAGIRATFSQKRNKASVCSSSSSSSSLNLQPVAMTERDKSRYTEGA</sequence>
<gene>
    <name evidence="2" type="ORF">EVAR_99586_1</name>
</gene>
<organism evidence="2 3">
    <name type="scientific">Eumeta variegata</name>
    <name type="common">Bagworm moth</name>
    <name type="synonym">Eumeta japonica</name>
    <dbReference type="NCBI Taxonomy" id="151549"/>
    <lineage>
        <taxon>Eukaryota</taxon>
        <taxon>Metazoa</taxon>
        <taxon>Ecdysozoa</taxon>
        <taxon>Arthropoda</taxon>
        <taxon>Hexapoda</taxon>
        <taxon>Insecta</taxon>
        <taxon>Pterygota</taxon>
        <taxon>Neoptera</taxon>
        <taxon>Endopterygota</taxon>
        <taxon>Lepidoptera</taxon>
        <taxon>Glossata</taxon>
        <taxon>Ditrysia</taxon>
        <taxon>Tineoidea</taxon>
        <taxon>Psychidae</taxon>
        <taxon>Oiketicinae</taxon>
        <taxon>Eumeta</taxon>
    </lineage>
</organism>
<dbReference type="Gene3D" id="3.30.420.10">
    <property type="entry name" value="Ribonuclease H-like superfamily/Ribonuclease H"/>
    <property type="match status" value="1"/>
</dbReference>
<accession>A0A4C1ZFK4</accession>
<reference evidence="2 3" key="1">
    <citation type="journal article" date="2019" name="Commun. Biol.">
        <title>The bagworm genome reveals a unique fibroin gene that provides high tensile strength.</title>
        <authorList>
            <person name="Kono N."/>
            <person name="Nakamura H."/>
            <person name="Ohtoshi R."/>
            <person name="Tomita M."/>
            <person name="Numata K."/>
            <person name="Arakawa K."/>
        </authorList>
    </citation>
    <scope>NUCLEOTIDE SEQUENCE [LARGE SCALE GENOMIC DNA]</scope>
</reference>
<dbReference type="GO" id="GO:0003676">
    <property type="term" value="F:nucleic acid binding"/>
    <property type="evidence" value="ECO:0007669"/>
    <property type="project" value="InterPro"/>
</dbReference>
<dbReference type="AlphaFoldDB" id="A0A4C1ZFK4"/>
<evidence type="ECO:0008006" key="4">
    <source>
        <dbReference type="Google" id="ProtNLM"/>
    </source>
</evidence>